<evidence type="ECO:0000256" key="3">
    <source>
        <dbReference type="PROSITE-ProRule" id="PRU00333"/>
    </source>
</evidence>
<protein>
    <submittedName>
        <fullName evidence="5">Methionine synthase I</fullName>
    </submittedName>
</protein>
<feature type="binding site" evidence="3">
    <location>
        <position position="224"/>
    </location>
    <ligand>
        <name>Zn(2+)</name>
        <dbReference type="ChEBI" id="CHEBI:29105"/>
    </ligand>
</feature>
<keyword evidence="2 3" id="KW-0808">Transferase</keyword>
<feature type="domain" description="Hcy-binding" evidence="4">
    <location>
        <begin position="1"/>
        <end position="308"/>
    </location>
</feature>
<keyword evidence="3" id="KW-0862">Zinc</keyword>
<name>A0A0M6ZP98_9HYPH</name>
<dbReference type="STRING" id="311410.LA5095_06132"/>
<dbReference type="Proteomes" id="UP000049983">
    <property type="component" value="Unassembled WGS sequence"/>
</dbReference>
<feature type="binding site" evidence="3">
    <location>
        <position position="294"/>
    </location>
    <ligand>
        <name>Zn(2+)</name>
        <dbReference type="ChEBI" id="CHEBI:29105"/>
    </ligand>
</feature>
<dbReference type="GO" id="GO:0008168">
    <property type="term" value="F:methyltransferase activity"/>
    <property type="evidence" value="ECO:0007669"/>
    <property type="project" value="UniProtKB-UniRule"/>
</dbReference>
<keyword evidence="3" id="KW-0479">Metal-binding</keyword>
<reference evidence="6" key="1">
    <citation type="submission" date="2015-07" db="EMBL/GenBank/DDBJ databases">
        <authorList>
            <person name="Rodrigo-Torres Lidia"/>
            <person name="Arahal R.David."/>
        </authorList>
    </citation>
    <scope>NUCLEOTIDE SEQUENCE [LARGE SCALE GENOMIC DNA]</scope>
    <source>
        <strain evidence="6">CECT 5096</strain>
    </source>
</reference>
<evidence type="ECO:0000256" key="1">
    <source>
        <dbReference type="ARBA" id="ARBA00022603"/>
    </source>
</evidence>
<evidence type="ECO:0000313" key="6">
    <source>
        <dbReference type="Proteomes" id="UP000049983"/>
    </source>
</evidence>
<dbReference type="GO" id="GO:0046872">
    <property type="term" value="F:metal ion binding"/>
    <property type="evidence" value="ECO:0007669"/>
    <property type="project" value="UniProtKB-KW"/>
</dbReference>
<dbReference type="SUPFAM" id="SSF82282">
    <property type="entry name" value="Homocysteine S-methyltransferase"/>
    <property type="match status" value="1"/>
</dbReference>
<accession>A0A0M6ZP98</accession>
<dbReference type="GO" id="GO:0032259">
    <property type="term" value="P:methylation"/>
    <property type="evidence" value="ECO:0007669"/>
    <property type="project" value="UniProtKB-KW"/>
</dbReference>
<keyword evidence="1 3" id="KW-0489">Methyltransferase</keyword>
<dbReference type="InterPro" id="IPR003726">
    <property type="entry name" value="HCY_dom"/>
</dbReference>
<dbReference type="Gene3D" id="3.20.20.330">
    <property type="entry name" value="Homocysteine-binding-like domain"/>
    <property type="match status" value="1"/>
</dbReference>
<sequence>MRIQELMQADRFFLSDGGLETYLIFDKGYELPCFSAAVLLDSDQGRRDLVEYYERFVEIARQSGRGFILDAPTWRAGVAWAGPLGKSVSDVLQTNERAVGFVSEIRMRHETDSLPILVNGLVGPSGDAYAPDATLSYQDALLIHAPQIHALGRAGVDMISAMTLTHAGEAVGIAQAAREIDLPAVIAFTLETDGRLPSGQPLREAIEEVDEATDSSPHYYMINCAHPDHFREVLETGASWKLRVGGIRSNASRMSHAELDEAETLDDGNPGELGRLSADLLRHLPNIRVVGGCCGTDHRHVGCIAIHDQFRPAA</sequence>
<dbReference type="EMBL" id="CXWC01000007">
    <property type="protein sequence ID" value="CTQ69649.1"/>
    <property type="molecule type" value="Genomic_DNA"/>
</dbReference>
<evidence type="ECO:0000259" key="4">
    <source>
        <dbReference type="PROSITE" id="PS50970"/>
    </source>
</evidence>
<dbReference type="GeneID" id="97669597"/>
<evidence type="ECO:0000256" key="2">
    <source>
        <dbReference type="ARBA" id="ARBA00022679"/>
    </source>
</evidence>
<dbReference type="OrthoDB" id="9803687at2"/>
<comment type="cofactor">
    <cofactor evidence="3">
        <name>Zn(2+)</name>
        <dbReference type="ChEBI" id="CHEBI:29105"/>
    </cofactor>
</comment>
<feature type="binding site" evidence="3">
    <location>
        <position position="293"/>
    </location>
    <ligand>
        <name>Zn(2+)</name>
        <dbReference type="ChEBI" id="CHEBI:29105"/>
    </ligand>
</feature>
<dbReference type="PANTHER" id="PTHR11103:SF18">
    <property type="entry name" value="SLR1189 PROTEIN"/>
    <property type="match status" value="1"/>
</dbReference>
<gene>
    <name evidence="5" type="ORF">LA5096_02205</name>
</gene>
<dbReference type="RefSeq" id="WP_055391761.1">
    <property type="nucleotide sequence ID" value="NZ_CXWA01000018.1"/>
</dbReference>
<dbReference type="Pfam" id="PF02574">
    <property type="entry name" value="S-methyl_trans"/>
    <property type="match status" value="1"/>
</dbReference>
<dbReference type="AlphaFoldDB" id="A0A0M6ZP98"/>
<proteinExistence type="predicted"/>
<dbReference type="PROSITE" id="PS50970">
    <property type="entry name" value="HCY"/>
    <property type="match status" value="1"/>
</dbReference>
<evidence type="ECO:0000313" key="5">
    <source>
        <dbReference type="EMBL" id="CTQ69649.1"/>
    </source>
</evidence>
<keyword evidence="6" id="KW-1185">Reference proteome</keyword>
<dbReference type="InterPro" id="IPR036589">
    <property type="entry name" value="HCY_dom_sf"/>
</dbReference>
<organism evidence="5 6">
    <name type="scientific">Roseibium album</name>
    <dbReference type="NCBI Taxonomy" id="311410"/>
    <lineage>
        <taxon>Bacteria</taxon>
        <taxon>Pseudomonadati</taxon>
        <taxon>Pseudomonadota</taxon>
        <taxon>Alphaproteobacteria</taxon>
        <taxon>Hyphomicrobiales</taxon>
        <taxon>Stappiaceae</taxon>
        <taxon>Roseibium</taxon>
    </lineage>
</organism>
<dbReference type="PANTHER" id="PTHR11103">
    <property type="entry name" value="SLR1189 PROTEIN"/>
    <property type="match status" value="1"/>
</dbReference>